<dbReference type="Gene3D" id="1.20.1640.10">
    <property type="entry name" value="Multidrug efflux transporter AcrB transmembrane domain"/>
    <property type="match status" value="2"/>
</dbReference>
<dbReference type="PROSITE" id="PS50156">
    <property type="entry name" value="SSD"/>
    <property type="match status" value="1"/>
</dbReference>
<dbReference type="RefSeq" id="WP_142004938.1">
    <property type="nucleotide sequence ID" value="NZ_CAJTBP010000001.1"/>
</dbReference>
<keyword evidence="6 7" id="KW-0472">Membrane</keyword>
<comment type="similarity">
    <text evidence="2">Belongs to the resistance-nodulation-cell division (RND) (TC 2.A.6) family. MmpL subfamily.</text>
</comment>
<feature type="transmembrane region" description="Helical" evidence="7">
    <location>
        <begin position="193"/>
        <end position="217"/>
    </location>
</feature>
<evidence type="ECO:0000256" key="4">
    <source>
        <dbReference type="ARBA" id="ARBA00022692"/>
    </source>
</evidence>
<feature type="transmembrane region" description="Helical" evidence="7">
    <location>
        <begin position="396"/>
        <end position="415"/>
    </location>
</feature>
<keyword evidence="10" id="KW-1185">Reference proteome</keyword>
<feature type="transmembrane region" description="Helical" evidence="7">
    <location>
        <begin position="600"/>
        <end position="621"/>
    </location>
</feature>
<feature type="transmembrane region" description="Helical" evidence="7">
    <location>
        <begin position="333"/>
        <end position="356"/>
    </location>
</feature>
<proteinExistence type="inferred from homology"/>
<feature type="transmembrane region" description="Helical" evidence="7">
    <location>
        <begin position="565"/>
        <end position="588"/>
    </location>
</feature>
<dbReference type="AlphaFoldDB" id="A0A542XAI0"/>
<dbReference type="PANTHER" id="PTHR33406:SF6">
    <property type="entry name" value="MEMBRANE PROTEIN YDGH-RELATED"/>
    <property type="match status" value="1"/>
</dbReference>
<comment type="caution">
    <text evidence="9">The sequence shown here is derived from an EMBL/GenBank/DDBJ whole genome shotgun (WGS) entry which is preliminary data.</text>
</comment>
<organism evidence="9 10">
    <name type="scientific">Barrientosiimonas humi</name>
    <dbReference type="NCBI Taxonomy" id="999931"/>
    <lineage>
        <taxon>Bacteria</taxon>
        <taxon>Bacillati</taxon>
        <taxon>Actinomycetota</taxon>
        <taxon>Actinomycetes</taxon>
        <taxon>Micrococcales</taxon>
        <taxon>Dermacoccaceae</taxon>
        <taxon>Barrientosiimonas</taxon>
    </lineage>
</organism>
<feature type="transmembrane region" description="Helical" evidence="7">
    <location>
        <begin position="539"/>
        <end position="558"/>
    </location>
</feature>
<dbReference type="InterPro" id="IPR000731">
    <property type="entry name" value="SSD"/>
</dbReference>
<evidence type="ECO:0000256" key="5">
    <source>
        <dbReference type="ARBA" id="ARBA00022989"/>
    </source>
</evidence>
<evidence type="ECO:0000256" key="1">
    <source>
        <dbReference type="ARBA" id="ARBA00004651"/>
    </source>
</evidence>
<keyword evidence="4 7" id="KW-0812">Transmembrane</keyword>
<dbReference type="Proteomes" id="UP000318336">
    <property type="component" value="Unassembled WGS sequence"/>
</dbReference>
<dbReference type="InterPro" id="IPR004869">
    <property type="entry name" value="MMPL_dom"/>
</dbReference>
<feature type="domain" description="SSD" evidence="8">
    <location>
        <begin position="538"/>
        <end position="695"/>
    </location>
</feature>
<feature type="transmembrane region" description="Helical" evidence="7">
    <location>
        <begin position="633"/>
        <end position="654"/>
    </location>
</feature>
<evidence type="ECO:0000256" key="2">
    <source>
        <dbReference type="ARBA" id="ARBA00010157"/>
    </source>
</evidence>
<dbReference type="GO" id="GO:0005886">
    <property type="term" value="C:plasma membrane"/>
    <property type="evidence" value="ECO:0007669"/>
    <property type="project" value="UniProtKB-SubCell"/>
</dbReference>
<sequence>MPSPRHLARSDRGAGRGRWWLLALVIAWLVIGGIGGPTVGQLSSVQENENASFLPGEAESTRAAAEAADLSPATIPYFVVVSRDGGLRPSDRTAVQRFASEVAAGELAPGHPLSDYLAQPQPVVVPNDPQRPEAVLAIISLRADRAEQMIGEDSPITLAGDRLRGVSERVLEPAGLTAYVTGPGGFITDLESAFAGIDGLLLLVALGVVFVILLLVYRSPLLPIAVLVSSVFGLALAALVIYPLADRGTLELSGQSQGILFILVVGAATDYALLLVSRYREELHRHERPMDAMRVAWRASLEPIAASAATVVLGLLCLSFSELGNTRSLGPVGALGIAGALLSALTFLPSVLVLAGRRIFWPAVPRHDDQAQHDIDLRGRGIWTRVARTVGRRPRAVLVGVTVGLLACAAAAPMLDVGAVRQTDIFRTSVDSVTGQRELERFFPDGAGSPATVVATTAQVPQVVQLASNTDGVSSAQPGPSIGGRTVVQVTFDDPADSQPAEESVQRLRGSLDEISPELLVGGPTASALDLREASNRDLRLIVPVILLVVTIVLAVLLRAVVAPLLLVVANVLSFAATLGVAALVFGLLDLPSVDPQIPLYAFVFLVALGVDYSIFLMTRAREESGRYGTRRGTLLALAVTGGVITSAGIVLAATFSALVVIPLLFLLQVAFLVAFGVLLDTLVVRSLLVPALTLVTGPKVWWPSRLAREKAAKVSENAAKVSENKATEEDA</sequence>
<dbReference type="EMBL" id="VFOK01000001">
    <property type="protein sequence ID" value="TQL32843.1"/>
    <property type="molecule type" value="Genomic_DNA"/>
</dbReference>
<evidence type="ECO:0000256" key="6">
    <source>
        <dbReference type="ARBA" id="ARBA00023136"/>
    </source>
</evidence>
<evidence type="ECO:0000313" key="9">
    <source>
        <dbReference type="EMBL" id="TQL32843.1"/>
    </source>
</evidence>
<evidence type="ECO:0000256" key="3">
    <source>
        <dbReference type="ARBA" id="ARBA00022475"/>
    </source>
</evidence>
<feature type="transmembrane region" description="Helical" evidence="7">
    <location>
        <begin position="257"/>
        <end position="276"/>
    </location>
</feature>
<dbReference type="PANTHER" id="PTHR33406">
    <property type="entry name" value="MEMBRANE PROTEIN MJ1562-RELATED"/>
    <property type="match status" value="1"/>
</dbReference>
<reference evidence="9 10" key="1">
    <citation type="submission" date="2019-06" db="EMBL/GenBank/DDBJ databases">
        <title>Sequencing the genomes of 1000 actinobacteria strains.</title>
        <authorList>
            <person name="Klenk H.-P."/>
        </authorList>
    </citation>
    <scope>NUCLEOTIDE SEQUENCE [LARGE SCALE GENOMIC DNA]</scope>
    <source>
        <strain evidence="9 10">DSM 24617</strain>
    </source>
</reference>
<accession>A0A542XAI0</accession>
<evidence type="ECO:0000313" key="10">
    <source>
        <dbReference type="Proteomes" id="UP000318336"/>
    </source>
</evidence>
<dbReference type="InterPro" id="IPR050545">
    <property type="entry name" value="Mycobact_MmpL"/>
</dbReference>
<feature type="transmembrane region" description="Helical" evidence="7">
    <location>
        <begin position="224"/>
        <end position="245"/>
    </location>
</feature>
<name>A0A542XAI0_9MICO</name>
<protein>
    <submittedName>
        <fullName evidence="9">RND superfamily putative drug exporter</fullName>
    </submittedName>
</protein>
<dbReference type="Pfam" id="PF03176">
    <property type="entry name" value="MMPL"/>
    <property type="match status" value="2"/>
</dbReference>
<keyword evidence="5 7" id="KW-1133">Transmembrane helix</keyword>
<dbReference type="OrthoDB" id="2365435at2"/>
<gene>
    <name evidence="9" type="ORF">FB554_0976</name>
</gene>
<evidence type="ECO:0000256" key="7">
    <source>
        <dbReference type="SAM" id="Phobius"/>
    </source>
</evidence>
<keyword evidence="3" id="KW-1003">Cell membrane</keyword>
<feature type="transmembrane region" description="Helical" evidence="7">
    <location>
        <begin position="20"/>
        <end position="39"/>
    </location>
</feature>
<dbReference type="SUPFAM" id="SSF82866">
    <property type="entry name" value="Multidrug efflux transporter AcrB transmembrane domain"/>
    <property type="match status" value="2"/>
</dbReference>
<feature type="transmembrane region" description="Helical" evidence="7">
    <location>
        <begin position="297"/>
        <end position="321"/>
    </location>
</feature>
<comment type="subcellular location">
    <subcellularLocation>
        <location evidence="1">Cell membrane</location>
        <topology evidence="1">Multi-pass membrane protein</topology>
    </subcellularLocation>
</comment>
<evidence type="ECO:0000259" key="8">
    <source>
        <dbReference type="PROSITE" id="PS50156"/>
    </source>
</evidence>
<feature type="transmembrane region" description="Helical" evidence="7">
    <location>
        <begin position="660"/>
        <end position="680"/>
    </location>
</feature>